<organism evidence="4 5">
    <name type="scientific">Candidatus Wolbachia massiliensis</name>
    <dbReference type="NCBI Taxonomy" id="1845000"/>
    <lineage>
        <taxon>Bacteria</taxon>
        <taxon>Pseudomonadati</taxon>
        <taxon>Pseudomonadota</taxon>
        <taxon>Alphaproteobacteria</taxon>
        <taxon>Rickettsiales</taxon>
        <taxon>Anaplasmataceae</taxon>
        <taxon>Wolbachieae</taxon>
        <taxon>Wolbachia</taxon>
    </lineage>
</organism>
<dbReference type="GO" id="GO:0003779">
    <property type="term" value="F:actin binding"/>
    <property type="evidence" value="ECO:0007669"/>
    <property type="project" value="InterPro"/>
</dbReference>
<feature type="compositionally biased region" description="Basic and acidic residues" evidence="2">
    <location>
        <begin position="604"/>
        <end position="615"/>
    </location>
</feature>
<sequence length="964" mass="109612">MSTQNIQQKHIYNKRIQEFFPLFDKIKKEDDLIYNARVSFNTVKFLTEHADWDWEKDKDKACEVILQECDKTKETKQKLENEIQKRLKDYIEGGVKEDCVKIYGNHASITLEDNKKEFKISEFLNSDFCEKNKISGFSTLHSDGKSGMHGFVHNKIRHYVVTDGLYEMTLNWYVNGEKCTIKIKIDSEGVEFIEGNIDKNSKELLKANKDVKIGGLFLHEIQFREKGQEKEVQHGKEEQDISSFEAATKIDVKGKEDHHLHFRSPNSRRQSYDSGIEKDFDNKINSQEAKEKRERRQAAQKEDSEGQVYNLQSLFEENSQNKRTPPPPPLRTSSLKKDVFNKQVGLDHQDDGQVDTQESSIPKAQQQEKKGDLFQDIRNSNESNLRHINIDGRKASIERSKENNPLKKLMDKVPYLPYSNIHEHNSDNQGASDAEWKESEQPLSAPTSNSKSDLGYGSQGESSQNKRTPPPPPLRTSSLKKDVLDKQGGNTSVKPISQNQDDRQKDERYDNPTFASFGYTASGRKKTVAEGALQVKSAAPALLTRYGTFKKIEGTFKSKDAKESSSTGDKQPLNDVASILARRAEIEFLSGIEEDFNNEINSQEAKEKRERRQAAQEENSGDQVYNLKSLFEENSQNKKTPPPLPPKKDVIDEQGSGSQKPNDLHGNEQTLDNQQQPKTQQQEGNGKSALLQDIRNFKKNNLRHIDVGDKKTDVDKAADSTVSVSVPNSRNDLGVKSTPPSILPDDSGRPISPVSTDGNMDVEQNSGIPPQKSSRRSGQEPEEEEGNFQKTSEALESWKAKWPKKYEINKNVKETSLNAQEEAQSNHTNDPTPLEELKQRLNQKNYGLKQVNPKAHYVSPQTRKHLIEAGLLKDNSTDVKTATEQENNDTNPTTDENSKLHKLLEQDKAQLKVGVIEEEREDTLVERTNSHDRNRIALGNKNRLLWTKHVKQQQEKERDKGVSI</sequence>
<feature type="coiled-coil region" evidence="1">
    <location>
        <begin position="62"/>
        <end position="89"/>
    </location>
</feature>
<feature type="compositionally biased region" description="Polar residues" evidence="2">
    <location>
        <begin position="814"/>
        <end position="831"/>
    </location>
</feature>
<dbReference type="EMBL" id="CP061738">
    <property type="protein sequence ID" value="QOD38751.1"/>
    <property type="molecule type" value="Genomic_DNA"/>
</dbReference>
<evidence type="ECO:0000313" key="4">
    <source>
        <dbReference type="EMBL" id="QOD38751.1"/>
    </source>
</evidence>
<feature type="region of interest" description="Disordered" evidence="2">
    <location>
        <begin position="877"/>
        <end position="897"/>
    </location>
</feature>
<protein>
    <recommendedName>
        <fullName evidence="3">WH2 domain-containing protein</fullName>
    </recommendedName>
</protein>
<feature type="compositionally biased region" description="Basic and acidic residues" evidence="2">
    <location>
        <begin position="500"/>
        <end position="510"/>
    </location>
</feature>
<feature type="compositionally biased region" description="Polar residues" evidence="2">
    <location>
        <begin position="441"/>
        <end position="452"/>
    </location>
</feature>
<dbReference type="Proteomes" id="UP000516514">
    <property type="component" value="Chromosome"/>
</dbReference>
<feature type="region of interest" description="Disordered" evidence="2">
    <location>
        <begin position="553"/>
        <end position="575"/>
    </location>
</feature>
<dbReference type="InterPro" id="IPR003124">
    <property type="entry name" value="WH2_dom"/>
</dbReference>
<feature type="compositionally biased region" description="Basic and acidic residues" evidence="2">
    <location>
        <begin position="553"/>
        <end position="563"/>
    </location>
</feature>
<keyword evidence="1" id="KW-0175">Coiled coil</keyword>
<dbReference type="AlphaFoldDB" id="A0A7M3U2W6"/>
<feature type="compositionally biased region" description="Polar residues" evidence="2">
    <location>
        <begin position="720"/>
        <end position="731"/>
    </location>
</feature>
<evidence type="ECO:0000256" key="2">
    <source>
        <dbReference type="SAM" id="MobiDB-lite"/>
    </source>
</evidence>
<feature type="region of interest" description="Disordered" evidence="2">
    <location>
        <begin position="255"/>
        <end position="335"/>
    </location>
</feature>
<feature type="compositionally biased region" description="Basic and acidic residues" evidence="2">
    <location>
        <begin position="703"/>
        <end position="718"/>
    </location>
</feature>
<accession>A0A7M3U2W6</accession>
<dbReference type="KEGG" id="wms:ID128_02855"/>
<proteinExistence type="predicted"/>
<evidence type="ECO:0000259" key="3">
    <source>
        <dbReference type="Pfam" id="PF02205"/>
    </source>
</evidence>
<feature type="compositionally biased region" description="Polar residues" evidence="2">
    <location>
        <begin position="655"/>
        <end position="685"/>
    </location>
</feature>
<feature type="region of interest" description="Disordered" evidence="2">
    <location>
        <begin position="347"/>
        <end position="518"/>
    </location>
</feature>
<keyword evidence="5" id="KW-1185">Reference proteome</keyword>
<feature type="compositionally biased region" description="Polar residues" evidence="2">
    <location>
        <begin position="307"/>
        <end position="318"/>
    </location>
</feature>
<feature type="compositionally biased region" description="Polar residues" evidence="2">
    <location>
        <begin position="488"/>
        <end position="499"/>
    </location>
</feature>
<feature type="compositionally biased region" description="Polar residues" evidence="2">
    <location>
        <begin position="264"/>
        <end position="273"/>
    </location>
</feature>
<feature type="compositionally biased region" description="Polar residues" evidence="2">
    <location>
        <begin position="753"/>
        <end position="772"/>
    </location>
</feature>
<evidence type="ECO:0000313" key="5">
    <source>
        <dbReference type="Proteomes" id="UP000516514"/>
    </source>
</evidence>
<feature type="compositionally biased region" description="Basic and acidic residues" evidence="2">
    <location>
        <begin position="384"/>
        <end position="411"/>
    </location>
</feature>
<feature type="compositionally biased region" description="Basic and acidic residues" evidence="2">
    <location>
        <begin position="275"/>
        <end position="304"/>
    </location>
</feature>
<dbReference type="RefSeq" id="WP_191111499.1">
    <property type="nucleotide sequence ID" value="NZ_CP061738.1"/>
</dbReference>
<gene>
    <name evidence="4" type="ORF">ID128_02855</name>
</gene>
<feature type="compositionally biased region" description="Basic and acidic residues" evidence="2">
    <location>
        <begin position="366"/>
        <end position="375"/>
    </location>
</feature>
<feature type="domain" description="WH2" evidence="3">
    <location>
        <begin position="684"/>
        <end position="710"/>
    </location>
</feature>
<dbReference type="Pfam" id="PF02205">
    <property type="entry name" value="WH2"/>
    <property type="match status" value="1"/>
</dbReference>
<reference evidence="4 5" key="1">
    <citation type="submission" date="2020-09" db="EMBL/GenBank/DDBJ databases">
        <title>An Earliest Endosymbiont, Wolbachia massiliensis sp. nov., Strain PL13 From the Bed Bug (Cimex hemipterius), Type strain of a New supergroup T.</title>
        <authorList>
            <person name="Laidoudi Y."/>
            <person name="Levasseur A."/>
            <person name="Medkour H."/>
            <person name="Maaloum M."/>
            <person name="BenKhedher M."/>
            <person name="Sambou M."/>
            <person name="Bassene H."/>
            <person name="Davoust B."/>
            <person name="Fenollar F."/>
            <person name="Raoult D."/>
            <person name="Mediannikov O."/>
        </authorList>
    </citation>
    <scope>NUCLEOTIDE SEQUENCE [LARGE SCALE GENOMIC DNA]</scope>
    <source>
        <strain evidence="4 5">PL13</strain>
    </source>
</reference>
<feature type="compositionally biased region" description="Low complexity" evidence="2">
    <location>
        <begin position="884"/>
        <end position="895"/>
    </location>
</feature>
<feature type="region of interest" description="Disordered" evidence="2">
    <location>
        <begin position="593"/>
        <end position="834"/>
    </location>
</feature>
<feature type="compositionally biased region" description="Polar residues" evidence="2">
    <location>
        <begin position="354"/>
        <end position="365"/>
    </location>
</feature>
<evidence type="ECO:0000256" key="1">
    <source>
        <dbReference type="SAM" id="Coils"/>
    </source>
</evidence>
<feature type="compositionally biased region" description="Basic and acidic residues" evidence="2">
    <location>
        <begin position="796"/>
        <end position="813"/>
    </location>
</feature>
<name>A0A7M3U2W6_9RICK</name>